<feature type="compositionally biased region" description="Polar residues" evidence="2">
    <location>
        <begin position="384"/>
        <end position="399"/>
    </location>
</feature>
<keyword evidence="5" id="KW-1185">Reference proteome</keyword>
<keyword evidence="1" id="KW-0862">Zinc</keyword>
<evidence type="ECO:0000256" key="2">
    <source>
        <dbReference type="SAM" id="MobiDB-lite"/>
    </source>
</evidence>
<feature type="domain" description="RING-type" evidence="3">
    <location>
        <begin position="15"/>
        <end position="63"/>
    </location>
</feature>
<feature type="region of interest" description="Disordered" evidence="2">
    <location>
        <begin position="380"/>
        <end position="403"/>
    </location>
</feature>
<proteinExistence type="predicted"/>
<dbReference type="PANTHER" id="PTHR47344">
    <property type="entry name" value="RING ZINC FINGER PROTEIN-RELATED"/>
    <property type="match status" value="1"/>
</dbReference>
<evidence type="ECO:0000313" key="5">
    <source>
        <dbReference type="Proteomes" id="UP001443914"/>
    </source>
</evidence>
<feature type="region of interest" description="Disordered" evidence="2">
    <location>
        <begin position="348"/>
        <end position="368"/>
    </location>
</feature>
<dbReference type="Gene3D" id="3.30.40.10">
    <property type="entry name" value="Zinc/RING finger domain, C3HC4 (zinc finger)"/>
    <property type="match status" value="1"/>
</dbReference>
<gene>
    <name evidence="4" type="ORF">RND81_02G126600</name>
</gene>
<dbReference type="PROSITE" id="PS50089">
    <property type="entry name" value="ZF_RING_2"/>
    <property type="match status" value="1"/>
</dbReference>
<dbReference type="Proteomes" id="UP001443914">
    <property type="component" value="Unassembled WGS sequence"/>
</dbReference>
<dbReference type="PANTHER" id="PTHR47344:SF1">
    <property type="entry name" value="RING ZINC FINGER PROTEIN-RELATED"/>
    <property type="match status" value="1"/>
</dbReference>
<dbReference type="SUPFAM" id="SSF57850">
    <property type="entry name" value="RING/U-box"/>
    <property type="match status" value="1"/>
</dbReference>
<protein>
    <recommendedName>
        <fullName evidence="3">RING-type domain-containing protein</fullName>
    </recommendedName>
</protein>
<accession>A0AAW1MMG4</accession>
<evidence type="ECO:0000259" key="3">
    <source>
        <dbReference type="PROSITE" id="PS50089"/>
    </source>
</evidence>
<keyword evidence="1" id="KW-0479">Metal-binding</keyword>
<feature type="region of interest" description="Disordered" evidence="2">
    <location>
        <begin position="537"/>
        <end position="561"/>
    </location>
</feature>
<dbReference type="GO" id="GO:0008270">
    <property type="term" value="F:zinc ion binding"/>
    <property type="evidence" value="ECO:0007669"/>
    <property type="project" value="UniProtKB-KW"/>
</dbReference>
<dbReference type="Pfam" id="PF13639">
    <property type="entry name" value="zf-RING_2"/>
    <property type="match status" value="1"/>
</dbReference>
<sequence length="578" mass="63956">MVDPTNTSSFSKTICSICYEDLKPIVEDLQCVSICGHVFHELCLQQWFEYCTNSKKQSCPVCKQGCTKKAVCRLYFQSVGDAVLTQCQSENPRSDREHGDCPEILRVEVKRLESKVSNLNSALDLQQKVVTQLTDELHICKEQLSKEVILKNEALRQRESIQAILQTKSSELVRSNIECTKLQEKNKALFKELAAIKLVSDCNLEEEEIVKLASVGSDGNIQDAIDVLKKSLVIRNKSYKDLMAKCNSLGRGEARYHRKLEKAKDKIVKLKLSVQDLEKIIEARDAEVLRLKAFKISVNDVPILNRSTNSSSILKNSFFSKKGQFSSSVVNLDDDEDDIPIKAVKSGENDANVSKCHDDGRSTKDQETTRYESFIDEECEVQKSDTPNGNEESHQNCGSSKPVDSGFDKYNMKLHNQRVGLSTSADLRSDVIDECSAPKEATGLVLQDIRQIQPSAHTNAESSSFIPLVEPGDRCFAGGLLGPDGGNRYLGKWCKRAPNNATKGAMHGSSNVTDSLIAVGADGRGGKVKVLRSLNQTGTDTTRESTVPAKRFKPGGKPSSLQTRGCLQIEHFFAKAHS</sequence>
<keyword evidence="1" id="KW-0863">Zinc-finger</keyword>
<feature type="compositionally biased region" description="Basic and acidic residues" evidence="2">
    <location>
        <begin position="355"/>
        <end position="368"/>
    </location>
</feature>
<dbReference type="InterPro" id="IPR001841">
    <property type="entry name" value="Znf_RING"/>
</dbReference>
<organism evidence="4 5">
    <name type="scientific">Saponaria officinalis</name>
    <name type="common">Common soapwort</name>
    <name type="synonym">Lychnis saponaria</name>
    <dbReference type="NCBI Taxonomy" id="3572"/>
    <lineage>
        <taxon>Eukaryota</taxon>
        <taxon>Viridiplantae</taxon>
        <taxon>Streptophyta</taxon>
        <taxon>Embryophyta</taxon>
        <taxon>Tracheophyta</taxon>
        <taxon>Spermatophyta</taxon>
        <taxon>Magnoliopsida</taxon>
        <taxon>eudicotyledons</taxon>
        <taxon>Gunneridae</taxon>
        <taxon>Pentapetalae</taxon>
        <taxon>Caryophyllales</taxon>
        <taxon>Caryophyllaceae</taxon>
        <taxon>Caryophylleae</taxon>
        <taxon>Saponaria</taxon>
    </lineage>
</organism>
<name>A0AAW1MMG4_SAPOF</name>
<reference evidence="4" key="1">
    <citation type="submission" date="2024-03" db="EMBL/GenBank/DDBJ databases">
        <title>WGS assembly of Saponaria officinalis var. Norfolk2.</title>
        <authorList>
            <person name="Jenkins J."/>
            <person name="Shu S."/>
            <person name="Grimwood J."/>
            <person name="Barry K."/>
            <person name="Goodstein D."/>
            <person name="Schmutz J."/>
            <person name="Leebens-Mack J."/>
            <person name="Osbourn A."/>
        </authorList>
    </citation>
    <scope>NUCLEOTIDE SEQUENCE [LARGE SCALE GENOMIC DNA]</scope>
    <source>
        <strain evidence="4">JIC</strain>
    </source>
</reference>
<evidence type="ECO:0000313" key="4">
    <source>
        <dbReference type="EMBL" id="KAK9749450.1"/>
    </source>
</evidence>
<dbReference type="SMART" id="SM00184">
    <property type="entry name" value="RING"/>
    <property type="match status" value="1"/>
</dbReference>
<dbReference type="AlphaFoldDB" id="A0AAW1MMG4"/>
<dbReference type="CDD" id="cd16448">
    <property type="entry name" value="RING-H2"/>
    <property type="match status" value="1"/>
</dbReference>
<comment type="caution">
    <text evidence="4">The sequence shown here is derived from an EMBL/GenBank/DDBJ whole genome shotgun (WGS) entry which is preliminary data.</text>
</comment>
<dbReference type="EMBL" id="JBDFQZ010000002">
    <property type="protein sequence ID" value="KAK9749450.1"/>
    <property type="molecule type" value="Genomic_DNA"/>
</dbReference>
<evidence type="ECO:0000256" key="1">
    <source>
        <dbReference type="PROSITE-ProRule" id="PRU00175"/>
    </source>
</evidence>
<dbReference type="InterPro" id="IPR013083">
    <property type="entry name" value="Znf_RING/FYVE/PHD"/>
</dbReference>